<evidence type="ECO:0000256" key="1">
    <source>
        <dbReference type="SAM" id="MobiDB-lite"/>
    </source>
</evidence>
<evidence type="ECO:0000313" key="3">
    <source>
        <dbReference type="Proteomes" id="UP000076738"/>
    </source>
</evidence>
<dbReference type="AlphaFoldDB" id="A0A167I1U9"/>
<dbReference type="Proteomes" id="UP000076738">
    <property type="component" value="Unassembled WGS sequence"/>
</dbReference>
<dbReference type="EMBL" id="KV417313">
    <property type="protein sequence ID" value="KZO92221.1"/>
    <property type="molecule type" value="Genomic_DNA"/>
</dbReference>
<organism evidence="2 3">
    <name type="scientific">Calocera viscosa (strain TUFC12733)</name>
    <dbReference type="NCBI Taxonomy" id="1330018"/>
    <lineage>
        <taxon>Eukaryota</taxon>
        <taxon>Fungi</taxon>
        <taxon>Dikarya</taxon>
        <taxon>Basidiomycota</taxon>
        <taxon>Agaricomycotina</taxon>
        <taxon>Dacrymycetes</taxon>
        <taxon>Dacrymycetales</taxon>
        <taxon>Dacrymycetaceae</taxon>
        <taxon>Calocera</taxon>
    </lineage>
</organism>
<protein>
    <submittedName>
        <fullName evidence="2">Uncharacterized protein</fullName>
    </submittedName>
</protein>
<feature type="region of interest" description="Disordered" evidence="1">
    <location>
        <begin position="17"/>
        <end position="43"/>
    </location>
</feature>
<sequence>MHLSFVWVESHKSRYQSQVSKTTRRQRPQRTRDGFRPIPSTINHGRSATRGMIRLRHPSIMLPLPRRSDLLLASPWLRCRNLPCTFSARVSAGGYARSINLELENLALPADERAAAPKLEDQTFRVPAHQLPSREMAWIRPSLTIPGRGTCRYRLASAGRDVLGTEAAEGSAGQLEASRSFAAASERASLFGQRRVAWHALYSLREQCNPQGREQ</sequence>
<evidence type="ECO:0000313" key="2">
    <source>
        <dbReference type="EMBL" id="KZO92221.1"/>
    </source>
</evidence>
<proteinExistence type="predicted"/>
<reference evidence="2 3" key="1">
    <citation type="journal article" date="2016" name="Mol. Biol. Evol.">
        <title>Comparative Genomics of Early-Diverging Mushroom-Forming Fungi Provides Insights into the Origins of Lignocellulose Decay Capabilities.</title>
        <authorList>
            <person name="Nagy L.G."/>
            <person name="Riley R."/>
            <person name="Tritt A."/>
            <person name="Adam C."/>
            <person name="Daum C."/>
            <person name="Floudas D."/>
            <person name="Sun H."/>
            <person name="Yadav J.S."/>
            <person name="Pangilinan J."/>
            <person name="Larsson K.H."/>
            <person name="Matsuura K."/>
            <person name="Barry K."/>
            <person name="Labutti K."/>
            <person name="Kuo R."/>
            <person name="Ohm R.A."/>
            <person name="Bhattacharya S.S."/>
            <person name="Shirouzu T."/>
            <person name="Yoshinaga Y."/>
            <person name="Martin F.M."/>
            <person name="Grigoriev I.V."/>
            <person name="Hibbett D.S."/>
        </authorList>
    </citation>
    <scope>NUCLEOTIDE SEQUENCE [LARGE SCALE GENOMIC DNA]</scope>
    <source>
        <strain evidence="2 3">TUFC12733</strain>
    </source>
</reference>
<keyword evidence="3" id="KW-1185">Reference proteome</keyword>
<gene>
    <name evidence="2" type="ORF">CALVIDRAFT_316994</name>
</gene>
<accession>A0A167I1U9</accession>
<name>A0A167I1U9_CALVF</name>